<keyword evidence="1" id="KW-1133">Transmembrane helix</keyword>
<sequence length="60" mass="6811">MKALGWIILFGWTAFFLYFLNAYVPKGAAYLFIGFPALLLSAFGIFALFDKIEQRSANKK</sequence>
<gene>
    <name evidence="2" type="ORF">B1B05_16030</name>
</gene>
<comment type="caution">
    <text evidence="2">The sequence shown here is derived from an EMBL/GenBank/DDBJ whole genome shotgun (WGS) entry which is preliminary data.</text>
</comment>
<proteinExistence type="predicted"/>
<evidence type="ECO:0000313" key="3">
    <source>
        <dbReference type="Proteomes" id="UP000215545"/>
    </source>
</evidence>
<feature type="transmembrane region" description="Helical" evidence="1">
    <location>
        <begin position="30"/>
        <end position="49"/>
    </location>
</feature>
<dbReference type="EMBL" id="MWSK01000009">
    <property type="protein sequence ID" value="OXS74673.1"/>
    <property type="molecule type" value="Genomic_DNA"/>
</dbReference>
<reference evidence="3" key="1">
    <citation type="submission" date="2017-03" db="EMBL/GenBank/DDBJ databases">
        <title>Bacillus sp. V-88(T) DSM27956, whole genome shotgun sequencing project.</title>
        <authorList>
            <person name="Dastager S.G."/>
            <person name="Neurgaonkar P.S."/>
            <person name="Dharne M.S."/>
        </authorList>
    </citation>
    <scope>NUCLEOTIDE SEQUENCE [LARGE SCALE GENOMIC DNA]</scope>
    <source>
        <strain evidence="3">DSM 25145</strain>
    </source>
</reference>
<evidence type="ECO:0000256" key="1">
    <source>
        <dbReference type="SAM" id="Phobius"/>
    </source>
</evidence>
<feature type="transmembrane region" description="Helical" evidence="1">
    <location>
        <begin position="7"/>
        <end position="24"/>
    </location>
</feature>
<organism evidence="2 3">
    <name type="scientific">Domibacillus enclensis</name>
    <dbReference type="NCBI Taxonomy" id="1017273"/>
    <lineage>
        <taxon>Bacteria</taxon>
        <taxon>Bacillati</taxon>
        <taxon>Bacillota</taxon>
        <taxon>Bacilli</taxon>
        <taxon>Bacillales</taxon>
        <taxon>Bacillaceae</taxon>
        <taxon>Domibacillus</taxon>
    </lineage>
</organism>
<keyword evidence="3" id="KW-1185">Reference proteome</keyword>
<evidence type="ECO:0000313" key="2">
    <source>
        <dbReference type="EMBL" id="OXS74673.1"/>
    </source>
</evidence>
<accession>A0ABX4E5L3</accession>
<protein>
    <submittedName>
        <fullName evidence="2">Uncharacterized protein</fullName>
    </submittedName>
</protein>
<keyword evidence="1" id="KW-0472">Membrane</keyword>
<keyword evidence="1" id="KW-0812">Transmembrane</keyword>
<name>A0ABX4E5L3_9BACI</name>
<dbReference type="Proteomes" id="UP000215545">
    <property type="component" value="Unassembled WGS sequence"/>
</dbReference>